<feature type="compositionally biased region" description="Polar residues" evidence="2">
    <location>
        <begin position="178"/>
        <end position="190"/>
    </location>
</feature>
<dbReference type="EMBL" id="CCYD01000007">
    <property type="protein sequence ID" value="CEG35097.1"/>
    <property type="molecule type" value="Genomic_DNA"/>
</dbReference>
<evidence type="ECO:0000256" key="2">
    <source>
        <dbReference type="SAM" id="MobiDB-lite"/>
    </source>
</evidence>
<dbReference type="SUPFAM" id="SSF57933">
    <property type="entry name" value="TAZ domain"/>
    <property type="match status" value="1"/>
</dbReference>
<feature type="compositionally biased region" description="Low complexity" evidence="2">
    <location>
        <begin position="221"/>
        <end position="241"/>
    </location>
</feature>
<keyword evidence="1" id="KW-0175">Coiled coil</keyword>
<reference evidence="4" key="1">
    <citation type="submission" date="2014-09" db="EMBL/GenBank/DDBJ databases">
        <authorList>
            <person name="Sharma Rahul"/>
            <person name="Thines Marco"/>
        </authorList>
    </citation>
    <scope>NUCLEOTIDE SEQUENCE [LARGE SCALE GENOMIC DNA]</scope>
</reference>
<organism evidence="3 4">
    <name type="scientific">Plasmopara halstedii</name>
    <name type="common">Downy mildew of sunflower</name>
    <dbReference type="NCBI Taxonomy" id="4781"/>
    <lineage>
        <taxon>Eukaryota</taxon>
        <taxon>Sar</taxon>
        <taxon>Stramenopiles</taxon>
        <taxon>Oomycota</taxon>
        <taxon>Peronosporomycetes</taxon>
        <taxon>Peronosporales</taxon>
        <taxon>Peronosporaceae</taxon>
        <taxon>Plasmopara</taxon>
    </lineage>
</organism>
<accession>A0A0P1A3W3</accession>
<feature type="coiled-coil region" evidence="1">
    <location>
        <begin position="684"/>
        <end position="711"/>
    </location>
</feature>
<dbReference type="AlphaFoldDB" id="A0A0P1A3W3"/>
<name>A0A0P1A3W3_PLAHL</name>
<feature type="compositionally biased region" description="Basic and acidic residues" evidence="2">
    <location>
        <begin position="203"/>
        <end position="219"/>
    </location>
</feature>
<dbReference type="STRING" id="4781.A0A0P1A3W3"/>
<dbReference type="RefSeq" id="XP_024571466.1">
    <property type="nucleotide sequence ID" value="XM_024723692.1"/>
</dbReference>
<dbReference type="GeneID" id="36408915"/>
<proteinExistence type="predicted"/>
<protein>
    <submittedName>
        <fullName evidence="3">Zinc finger, TAZ-type</fullName>
    </submittedName>
</protein>
<dbReference type="OrthoDB" id="164393at2759"/>
<sequence length="768" mass="86378">MAATDDLLCSWCRSAAWLFKCSMCDPRKEKTLCSRCSILWHSRGFARSHQLTSNYGKTLPFLVWSQGSAVTNGESKATTRIHTDLDSLNLQDQELIIIDEDYTPLAVAMEEKEMKANGSPTVKSTETELVNRNQRVKENQIPEKGYEFAMAKNSLRIDEDDVLISVERDKQDVKANRLPTQNMPAVSTTQAKEKALASGTVGTKKEEKLISGEHEDHKKPLPSYLSSPSQSSASATAQSKPLSKTSVPVSRNLLQFPTHGSTSVINTDAAYVGSVPGLTPLSLIHDQVLSASTSTRASADTSSVYKQTKTTSQTQTLEDLLRCFPSPDHMLMETLASRIEDALAIEDALICASIGNCQEPQCRSVLLHYEHCKRDKMCGDSKCSEISTIYIHNRNCASKLKPDGKKSVCPFCIRIRQRRSFGVCAALNHLISDQQRVLRTSQIEATRNSCLRSIQTMTERVKYLFAESDRLNQLASESCIPIFNFPKYQWHLSDDVNIKVEPPPLEMGDNIPSDTVSSEEMIRRAKQSPSAQNDSIPGTSTFNATFINQLLRAKSERGESGEVAQRKFDEVLKLGYAIVDACFCAPSRAQRCLLNCKSILDHLQHHLDLKICKHSMCGAVEHHFAHLSDCEAHAQSKFCEYCLRMDERRLIRSVDFMEVEQPDAEAKVQKIINDITALFTNHRRDEREQEMIQLEDELEQAEVYKQELYEKLETGRSELQRVHRNMAIRGFPATSSGFLPNHFTKSRRASYSGSNKKRRFVDIESSIK</sequence>
<dbReference type="Proteomes" id="UP000054928">
    <property type="component" value="Unassembled WGS sequence"/>
</dbReference>
<evidence type="ECO:0000313" key="3">
    <source>
        <dbReference type="EMBL" id="CEG35097.1"/>
    </source>
</evidence>
<dbReference type="InterPro" id="IPR035898">
    <property type="entry name" value="TAZ_dom_sf"/>
</dbReference>
<dbReference type="OMA" id="PDERNTQ"/>
<evidence type="ECO:0000313" key="4">
    <source>
        <dbReference type="Proteomes" id="UP000054928"/>
    </source>
</evidence>
<feature type="region of interest" description="Disordered" evidence="2">
    <location>
        <begin position="174"/>
        <end position="246"/>
    </location>
</feature>
<evidence type="ECO:0000256" key="1">
    <source>
        <dbReference type="SAM" id="Coils"/>
    </source>
</evidence>
<keyword evidence="4" id="KW-1185">Reference proteome</keyword>